<evidence type="ECO:0000256" key="1">
    <source>
        <dbReference type="ARBA" id="ARBA00010515"/>
    </source>
</evidence>
<protein>
    <recommendedName>
        <fullName evidence="5">Alpha/beta hydrolase fold-3 domain-containing protein</fullName>
    </recommendedName>
</protein>
<dbReference type="InterPro" id="IPR013094">
    <property type="entry name" value="AB_hydrolase_3"/>
</dbReference>
<proteinExistence type="inferred from homology"/>
<feature type="active site" evidence="3">
    <location>
        <position position="227"/>
    </location>
</feature>
<keyword evidence="4" id="KW-1133">Transmembrane helix</keyword>
<dbReference type="InterPro" id="IPR050300">
    <property type="entry name" value="GDXG_lipolytic_enzyme"/>
</dbReference>
<keyword evidence="4" id="KW-0812">Transmembrane</keyword>
<keyword evidence="2" id="KW-0378">Hydrolase</keyword>
<evidence type="ECO:0000313" key="7">
    <source>
        <dbReference type="Proteomes" id="UP000054279"/>
    </source>
</evidence>
<keyword evidence="7" id="KW-1185">Reference proteome</keyword>
<dbReference type="HOGENOM" id="CLU_019364_1_0_1"/>
<feature type="domain" description="Alpha/beta hydrolase fold-3" evidence="5">
    <location>
        <begin position="143"/>
        <end position="372"/>
    </location>
</feature>
<dbReference type="InterPro" id="IPR029058">
    <property type="entry name" value="AB_hydrolase_fold"/>
</dbReference>
<dbReference type="Gene3D" id="3.40.50.1820">
    <property type="entry name" value="alpha/beta hydrolase"/>
    <property type="match status" value="1"/>
</dbReference>
<dbReference type="GO" id="GO:0016787">
    <property type="term" value="F:hydrolase activity"/>
    <property type="evidence" value="ECO:0007669"/>
    <property type="project" value="UniProtKB-KW"/>
</dbReference>
<sequence>MALTSRYKHPFKGIYLTLRLLSLLILEVPLWVITSLPVSRRPRESWTLKKCLSVKFMRWASGLVLRVGELENLPDSKALREESLPSNCKGVWIEPLPDELVVGDIADFAKVVNVQSVAIPGYWYARDATSLERPPQQGEKIVYHFHGGAFVTWSAHPSHDSSSLPKGLLEYTDVSRVLSLEYRLSTRDSGPASNPFPAALLDAVAGYRYLVEVSGFTPSDIILSGDSAGAQLALGLTRYLLENSTAGLPPAPSSLILFSPWTDLSGSHNDSYQTSARTDYLRDYDFPENAITSFLGAHPQSITSQSPYVSPSSKLMKDKTGLYRGFPRTFISVGDGDRCFEAQMTLKQLMGRDIGTGSVKWHVAPDCVHDYCMFLWEEPHRSQTFKDIGCWLREH</sequence>
<dbReference type="OrthoDB" id="2152029at2759"/>
<dbReference type="Pfam" id="PF07859">
    <property type="entry name" value="Abhydrolase_3"/>
    <property type="match status" value="1"/>
</dbReference>
<name>A0A0C9UPK3_SPHS4</name>
<keyword evidence="4" id="KW-0472">Membrane</keyword>
<evidence type="ECO:0000259" key="5">
    <source>
        <dbReference type="Pfam" id="PF07859"/>
    </source>
</evidence>
<dbReference type="InterPro" id="IPR033140">
    <property type="entry name" value="Lipase_GDXG_put_SER_AS"/>
</dbReference>
<dbReference type="PANTHER" id="PTHR48081">
    <property type="entry name" value="AB HYDROLASE SUPERFAMILY PROTEIN C4A8.06C"/>
    <property type="match status" value="1"/>
</dbReference>
<dbReference type="AlphaFoldDB" id="A0A0C9UPK3"/>
<dbReference type="Proteomes" id="UP000054279">
    <property type="component" value="Unassembled WGS sequence"/>
</dbReference>
<dbReference type="SUPFAM" id="SSF53474">
    <property type="entry name" value="alpha/beta-Hydrolases"/>
    <property type="match status" value="1"/>
</dbReference>
<feature type="transmembrane region" description="Helical" evidence="4">
    <location>
        <begin position="20"/>
        <end position="39"/>
    </location>
</feature>
<gene>
    <name evidence="6" type="ORF">M422DRAFT_30281</name>
</gene>
<evidence type="ECO:0000256" key="2">
    <source>
        <dbReference type="ARBA" id="ARBA00022801"/>
    </source>
</evidence>
<evidence type="ECO:0000256" key="4">
    <source>
        <dbReference type="SAM" id="Phobius"/>
    </source>
</evidence>
<dbReference type="PROSITE" id="PS01174">
    <property type="entry name" value="LIPASE_GDXG_SER"/>
    <property type="match status" value="1"/>
</dbReference>
<comment type="similarity">
    <text evidence="1">Belongs to the 'GDXG' lipolytic enzyme family.</text>
</comment>
<reference evidence="6 7" key="1">
    <citation type="submission" date="2014-06" db="EMBL/GenBank/DDBJ databases">
        <title>Evolutionary Origins and Diversification of the Mycorrhizal Mutualists.</title>
        <authorList>
            <consortium name="DOE Joint Genome Institute"/>
            <consortium name="Mycorrhizal Genomics Consortium"/>
            <person name="Kohler A."/>
            <person name="Kuo A."/>
            <person name="Nagy L.G."/>
            <person name="Floudas D."/>
            <person name="Copeland A."/>
            <person name="Barry K.W."/>
            <person name="Cichocki N."/>
            <person name="Veneault-Fourrey C."/>
            <person name="LaButti K."/>
            <person name="Lindquist E.A."/>
            <person name="Lipzen A."/>
            <person name="Lundell T."/>
            <person name="Morin E."/>
            <person name="Murat C."/>
            <person name="Riley R."/>
            <person name="Ohm R."/>
            <person name="Sun H."/>
            <person name="Tunlid A."/>
            <person name="Henrissat B."/>
            <person name="Grigoriev I.V."/>
            <person name="Hibbett D.S."/>
            <person name="Martin F."/>
        </authorList>
    </citation>
    <scope>NUCLEOTIDE SEQUENCE [LARGE SCALE GENOMIC DNA]</scope>
    <source>
        <strain evidence="6 7">SS14</strain>
    </source>
</reference>
<accession>A0A0C9UPK3</accession>
<dbReference type="EMBL" id="KN837115">
    <property type="protein sequence ID" value="KIJ44843.1"/>
    <property type="molecule type" value="Genomic_DNA"/>
</dbReference>
<organism evidence="6 7">
    <name type="scientific">Sphaerobolus stellatus (strain SS14)</name>
    <dbReference type="NCBI Taxonomy" id="990650"/>
    <lineage>
        <taxon>Eukaryota</taxon>
        <taxon>Fungi</taxon>
        <taxon>Dikarya</taxon>
        <taxon>Basidiomycota</taxon>
        <taxon>Agaricomycotina</taxon>
        <taxon>Agaricomycetes</taxon>
        <taxon>Phallomycetidae</taxon>
        <taxon>Geastrales</taxon>
        <taxon>Sphaerobolaceae</taxon>
        <taxon>Sphaerobolus</taxon>
    </lineage>
</organism>
<evidence type="ECO:0000256" key="3">
    <source>
        <dbReference type="PROSITE-ProRule" id="PRU10038"/>
    </source>
</evidence>
<dbReference type="PANTHER" id="PTHR48081:SF26">
    <property type="entry name" value="ALPHA_BETA HYDROLASE FOLD-3 DOMAIN-CONTAINING PROTEIN"/>
    <property type="match status" value="1"/>
</dbReference>
<evidence type="ECO:0000313" key="6">
    <source>
        <dbReference type="EMBL" id="KIJ44843.1"/>
    </source>
</evidence>